<dbReference type="InterPro" id="IPR036250">
    <property type="entry name" value="AcylCo_DH-like_C"/>
</dbReference>
<keyword evidence="21" id="KW-1185">Reference proteome</keyword>
<dbReference type="InterPro" id="IPR055060">
    <property type="entry name" value="ACOX_C_alpha1"/>
</dbReference>
<keyword evidence="9 20" id="KW-0560">Oxidoreductase</keyword>
<feature type="domain" description="Acyl-coenzyme A oxidase N-terminal" evidence="18">
    <location>
        <begin position="15"/>
        <end position="122"/>
    </location>
</feature>
<evidence type="ECO:0000256" key="14">
    <source>
        <dbReference type="PIRSR" id="PIRSR000168-1"/>
    </source>
</evidence>
<gene>
    <name evidence="20" type="primary">POX4</name>
    <name evidence="20" type="ORF">BN7_795</name>
</gene>
<dbReference type="PANTHER" id="PTHR10909">
    <property type="entry name" value="ELECTRON TRANSPORT OXIDOREDUCTASE"/>
    <property type="match status" value="1"/>
</dbReference>
<dbReference type="Gene3D" id="2.40.110.10">
    <property type="entry name" value="Butyryl-CoA Dehydrogenase, subunit A, domain 2"/>
    <property type="match status" value="1"/>
</dbReference>
<evidence type="ECO:0000259" key="17">
    <source>
        <dbReference type="Pfam" id="PF02770"/>
    </source>
</evidence>
<proteinExistence type="inferred from homology"/>
<dbReference type="FunCoup" id="K0KJJ8">
    <property type="interactions" value="428"/>
</dbReference>
<protein>
    <recommendedName>
        <fullName evidence="12 13">Acyl-coenzyme A oxidase</fullName>
    </recommendedName>
</protein>
<evidence type="ECO:0000259" key="19">
    <source>
        <dbReference type="Pfam" id="PF22924"/>
    </source>
</evidence>
<keyword evidence="10" id="KW-0443">Lipid metabolism</keyword>
<evidence type="ECO:0000256" key="1">
    <source>
        <dbReference type="ARBA" id="ARBA00001201"/>
    </source>
</evidence>
<dbReference type="GO" id="GO:0071949">
    <property type="term" value="F:FAD binding"/>
    <property type="evidence" value="ECO:0007669"/>
    <property type="project" value="InterPro"/>
</dbReference>
<evidence type="ECO:0000313" key="20">
    <source>
        <dbReference type="EMBL" id="CCH41258.1"/>
    </source>
</evidence>
<feature type="domain" description="Acyl-CoA oxidase/dehydrogenase middle" evidence="17">
    <location>
        <begin position="136"/>
        <end position="245"/>
    </location>
</feature>
<evidence type="ECO:0000313" key="21">
    <source>
        <dbReference type="Proteomes" id="UP000009328"/>
    </source>
</evidence>
<evidence type="ECO:0000259" key="18">
    <source>
        <dbReference type="Pfam" id="PF14749"/>
    </source>
</evidence>
<dbReference type="EMBL" id="CAIF01000013">
    <property type="protein sequence ID" value="CCH41258.1"/>
    <property type="molecule type" value="Genomic_DNA"/>
</dbReference>
<keyword evidence="6 13" id="KW-0285">Flavoprotein</keyword>
<dbReference type="eggNOG" id="KOG0136">
    <property type="taxonomic scope" value="Eukaryota"/>
</dbReference>
<dbReference type="SUPFAM" id="SSF56645">
    <property type="entry name" value="Acyl-CoA dehydrogenase NM domain-like"/>
    <property type="match status" value="1"/>
</dbReference>
<comment type="subcellular location">
    <subcellularLocation>
        <location evidence="3">Peroxisome</location>
    </subcellularLocation>
</comment>
<dbReference type="PANTHER" id="PTHR10909:SF352">
    <property type="entry name" value="ACYL-COENZYME A OXIDASE-LIKE PROTEIN"/>
    <property type="match status" value="1"/>
</dbReference>
<keyword evidence="7 13" id="KW-0274">FAD</keyword>
<dbReference type="HOGENOM" id="CLU_014629_3_1_1"/>
<evidence type="ECO:0000256" key="12">
    <source>
        <dbReference type="ARBA" id="ARBA00070477"/>
    </source>
</evidence>
<dbReference type="GO" id="GO:0005504">
    <property type="term" value="F:fatty acid binding"/>
    <property type="evidence" value="ECO:0007669"/>
    <property type="project" value="TreeGrafter"/>
</dbReference>
<dbReference type="InterPro" id="IPR037069">
    <property type="entry name" value="AcylCoA_DH/ox_N_sf"/>
</dbReference>
<comment type="caution">
    <text evidence="20">The sequence shown here is derived from an EMBL/GenBank/DDBJ whole genome shotgun (WGS) entry which is preliminary data.</text>
</comment>
<evidence type="ECO:0000256" key="8">
    <source>
        <dbReference type="ARBA" id="ARBA00022832"/>
    </source>
</evidence>
<dbReference type="Pfam" id="PF14749">
    <property type="entry name" value="Acyl-CoA_ox_N"/>
    <property type="match status" value="1"/>
</dbReference>
<feature type="binding site" evidence="15">
    <location>
        <position position="140"/>
    </location>
    <ligand>
        <name>FAD</name>
        <dbReference type="ChEBI" id="CHEBI:57692"/>
    </ligand>
</feature>
<comment type="catalytic activity">
    <reaction evidence="1">
        <text>a 2,3-saturated acyl-CoA + O2 = a (2E)-enoyl-CoA + H2O2</text>
        <dbReference type="Rhea" id="RHEA:38959"/>
        <dbReference type="ChEBI" id="CHEBI:15379"/>
        <dbReference type="ChEBI" id="CHEBI:16240"/>
        <dbReference type="ChEBI" id="CHEBI:58856"/>
        <dbReference type="ChEBI" id="CHEBI:65111"/>
        <dbReference type="EC" id="1.3.3.6"/>
    </reaction>
</comment>
<evidence type="ECO:0000259" key="16">
    <source>
        <dbReference type="Pfam" id="PF01756"/>
    </source>
</evidence>
<evidence type="ECO:0000256" key="4">
    <source>
        <dbReference type="ARBA" id="ARBA00004846"/>
    </source>
</evidence>
<dbReference type="FunFam" id="1.10.540.10:FF:000018">
    <property type="entry name" value="Acyl-coenzyme A oxidase"/>
    <property type="match status" value="1"/>
</dbReference>
<dbReference type="FunFam" id="2.40.110.10:FF:000003">
    <property type="entry name" value="Acyl-coenzyme A oxidase"/>
    <property type="match status" value="1"/>
</dbReference>
<evidence type="ECO:0000256" key="2">
    <source>
        <dbReference type="ARBA" id="ARBA00001974"/>
    </source>
</evidence>
<dbReference type="InterPro" id="IPR029320">
    <property type="entry name" value="Acyl-CoA_ox_N"/>
</dbReference>
<dbReference type="Pfam" id="PF02770">
    <property type="entry name" value="Acyl-CoA_dh_M"/>
    <property type="match status" value="1"/>
</dbReference>
<evidence type="ECO:0000256" key="5">
    <source>
        <dbReference type="ARBA" id="ARBA00006288"/>
    </source>
</evidence>
<evidence type="ECO:0000256" key="11">
    <source>
        <dbReference type="ARBA" id="ARBA00023140"/>
    </source>
</evidence>
<dbReference type="GO" id="GO:0055088">
    <property type="term" value="P:lipid homeostasis"/>
    <property type="evidence" value="ECO:0007669"/>
    <property type="project" value="TreeGrafter"/>
</dbReference>
<evidence type="ECO:0000256" key="7">
    <source>
        <dbReference type="ARBA" id="ARBA00022827"/>
    </source>
</evidence>
<dbReference type="InterPro" id="IPR006091">
    <property type="entry name" value="Acyl-CoA_Oxase/DH_mid-dom"/>
</dbReference>
<evidence type="ECO:0000256" key="6">
    <source>
        <dbReference type="ARBA" id="ARBA00022630"/>
    </source>
</evidence>
<dbReference type="GO" id="GO:0003997">
    <property type="term" value="F:acyl-CoA oxidase activity"/>
    <property type="evidence" value="ECO:0007669"/>
    <property type="project" value="UniProtKB-EC"/>
</dbReference>
<dbReference type="Pfam" id="PF22924">
    <property type="entry name" value="ACOX_C_alpha1"/>
    <property type="match status" value="1"/>
</dbReference>
<comment type="cofactor">
    <cofactor evidence="2">
        <name>FAD</name>
        <dbReference type="ChEBI" id="CHEBI:57692"/>
    </cofactor>
</comment>
<evidence type="ECO:0000256" key="15">
    <source>
        <dbReference type="PIRSR" id="PIRSR000168-2"/>
    </source>
</evidence>
<dbReference type="GO" id="GO:0005777">
    <property type="term" value="C:peroxisome"/>
    <property type="evidence" value="ECO:0007669"/>
    <property type="project" value="UniProtKB-SubCell"/>
</dbReference>
<dbReference type="GO" id="GO:0033540">
    <property type="term" value="P:fatty acid beta-oxidation using acyl-CoA oxidase"/>
    <property type="evidence" value="ECO:0007669"/>
    <property type="project" value="UniProtKB-UniPathway"/>
</dbReference>
<reference evidence="20 21" key="1">
    <citation type="journal article" date="2012" name="Eukaryot. Cell">
        <title>Draft genome sequence of Wickerhamomyces ciferrii NRRL Y-1031 F-60-10.</title>
        <authorList>
            <person name="Schneider J."/>
            <person name="Andrea H."/>
            <person name="Blom J."/>
            <person name="Jaenicke S."/>
            <person name="Ruckert C."/>
            <person name="Schorsch C."/>
            <person name="Szczepanowski R."/>
            <person name="Farwick M."/>
            <person name="Goesmann A."/>
            <person name="Puhler A."/>
            <person name="Schaffer S."/>
            <person name="Tauch A."/>
            <person name="Kohler T."/>
            <person name="Brinkrolf K."/>
        </authorList>
    </citation>
    <scope>NUCLEOTIDE SEQUENCE [LARGE SCALE GENOMIC DNA]</scope>
    <source>
        <strain evidence="21">ATCC 14091 / BCRC 22168 / CBS 111 / JCM 3599 / NBRC 0793 / NRRL Y-1031 F-60-10</strain>
    </source>
</reference>
<dbReference type="Pfam" id="PF01756">
    <property type="entry name" value="ACOX"/>
    <property type="match status" value="1"/>
</dbReference>
<evidence type="ECO:0000256" key="10">
    <source>
        <dbReference type="ARBA" id="ARBA00023098"/>
    </source>
</evidence>
<dbReference type="SUPFAM" id="SSF47203">
    <property type="entry name" value="Acyl-CoA dehydrogenase C-terminal domain-like"/>
    <property type="match status" value="2"/>
</dbReference>
<evidence type="ECO:0000256" key="9">
    <source>
        <dbReference type="ARBA" id="ARBA00023002"/>
    </source>
</evidence>
<comment type="similarity">
    <text evidence="5 13">Belongs to the acyl-CoA oxidase family.</text>
</comment>
<dbReference type="Gene3D" id="1.20.140.10">
    <property type="entry name" value="Butyryl-CoA Dehydrogenase, subunit A, domain 3"/>
    <property type="match status" value="2"/>
</dbReference>
<dbReference type="InParanoid" id="K0KJJ8"/>
<organism evidence="20 21">
    <name type="scientific">Wickerhamomyces ciferrii (strain ATCC 14091 / BCRC 22168 / CBS 111 / JCM 3599 / NBRC 0793 / NRRL Y-1031 F-60-10)</name>
    <name type="common">Yeast</name>
    <name type="synonym">Pichia ciferrii</name>
    <dbReference type="NCBI Taxonomy" id="1206466"/>
    <lineage>
        <taxon>Eukaryota</taxon>
        <taxon>Fungi</taxon>
        <taxon>Dikarya</taxon>
        <taxon>Ascomycota</taxon>
        <taxon>Saccharomycotina</taxon>
        <taxon>Saccharomycetes</taxon>
        <taxon>Phaffomycetales</taxon>
        <taxon>Wickerhamomycetaceae</taxon>
        <taxon>Wickerhamomyces</taxon>
    </lineage>
</organism>
<feature type="active site" description="Proton acceptor" evidence="14">
    <location>
        <position position="424"/>
    </location>
</feature>
<comment type="pathway">
    <text evidence="4">Lipid metabolism; peroxisomal fatty acid beta-oxidation.</text>
</comment>
<accession>K0KJJ8</accession>
<dbReference type="InterPro" id="IPR046373">
    <property type="entry name" value="Acyl-CoA_Oxase/DH_mid-dom_sf"/>
</dbReference>
<evidence type="ECO:0000256" key="3">
    <source>
        <dbReference type="ARBA" id="ARBA00004275"/>
    </source>
</evidence>
<dbReference type="FunFam" id="1.20.140.10:FF:000015">
    <property type="entry name" value="Acyl-coenzyme A oxidase"/>
    <property type="match status" value="1"/>
</dbReference>
<feature type="binding site" evidence="15">
    <location>
        <position position="179"/>
    </location>
    <ligand>
        <name>FAD</name>
        <dbReference type="ChEBI" id="CHEBI:57692"/>
    </ligand>
</feature>
<name>K0KJJ8_WICCF</name>
<dbReference type="STRING" id="1206466.K0KJJ8"/>
<dbReference type="InterPro" id="IPR012258">
    <property type="entry name" value="Acyl-CoA_oxidase"/>
</dbReference>
<feature type="domain" description="Acyl-CoA oxidase C-terminal" evidence="16">
    <location>
        <begin position="473"/>
        <end position="639"/>
    </location>
</feature>
<dbReference type="InterPro" id="IPR009100">
    <property type="entry name" value="AcylCoA_DH/oxidase_NM_dom_sf"/>
</dbReference>
<keyword evidence="11" id="KW-0576">Peroxisome</keyword>
<dbReference type="PIRSF" id="PIRSF000168">
    <property type="entry name" value="Acyl-CoA_oxidase"/>
    <property type="match status" value="1"/>
</dbReference>
<dbReference type="AlphaFoldDB" id="K0KJJ8"/>
<dbReference type="UniPathway" id="UPA00661"/>
<dbReference type="Proteomes" id="UP000009328">
    <property type="component" value="Unassembled WGS sequence"/>
</dbReference>
<evidence type="ECO:0000256" key="13">
    <source>
        <dbReference type="PIRNR" id="PIRNR000168"/>
    </source>
</evidence>
<dbReference type="InterPro" id="IPR002655">
    <property type="entry name" value="Acyl-CoA_oxidase_C"/>
</dbReference>
<dbReference type="Gene3D" id="1.10.540.10">
    <property type="entry name" value="Acyl-CoA dehydrogenase/oxidase, N-terminal domain"/>
    <property type="match status" value="1"/>
</dbReference>
<sequence length="664" mass="76003">MSNFVQKERAETTVNIDKLNAFLDPDHERTQNIFKEIINDPILTTPRNYYDLTKPQLRELSAKKIARLSRYVETEDFEEFEERSTLLAIADPAVITRIGINLNLFCNAIKGNGTDEQIKYWLFERGTMQLRDIYGCFAMTEMAHGSNVAALETTATYNPERQTFKINTPELRATKWWIGGAAHSANYAVVYARLISKGKDYGVKIFVVQLRDPNHELVQGVTIGDIGTKMGRDAIDNGWIQFHNVEVPREFMLQRYTKIDPDGTVHLTPLEQISYSALIQGRVAMTMDSFRQGARFITIALRYAVGRQQFGKPGQENQIINYALHQHRLLPYLSLVYLLGPGSQKLVIDYRQILKDLHDGKNLKKSIADLKDLFVNSASLKATNTWLISQLIDEARQACGGHGYHAYSGLGRAFNDWSVQQTWEGDNNVLSINAGRSIIKYYEAGQKGKKLGEDFEYLKQKFDSNLKFDDDRSLVDIWSLVIIKVAQHALSIYNGDWESVSQERLLLSKFHSNRYLTETFYKRLTKSSDLGSKEKETLKTLFKLYTYYFIDKFAGTFLQFDILDASRLTHIQAETKKLFNELRPNLIGLTDAFKYPDEIINSSLGNFNGDFYNNYFQDVVQNYGKGDKAPYIDVLTDVLKRPSLDELSSFSKTKKTLEKLGDDI</sequence>
<keyword evidence="8" id="KW-0276">Fatty acid metabolism</keyword>
<feature type="domain" description="Acyl-CoA oxidase C-alpha1" evidence="19">
    <location>
        <begin position="275"/>
        <end position="438"/>
    </location>
</feature>